<dbReference type="InterPro" id="IPR058240">
    <property type="entry name" value="rSAM_sf"/>
</dbReference>
<keyword evidence="2" id="KW-0411">Iron-sulfur</keyword>
<keyword evidence="2" id="KW-0004">4Fe-4S</keyword>
<dbReference type="InterPro" id="IPR023404">
    <property type="entry name" value="rSAM_horseshoe"/>
</dbReference>
<reference evidence="4 5" key="1">
    <citation type="submission" date="2021-08" db="EMBL/GenBank/DDBJ databases">
        <title>Helicobacter spp. isolated from feces of Anatolian Ground Squirrel (Spermophilus xanthoprymnus) in Turkey.</title>
        <authorList>
            <person name="Aydin F."/>
            <person name="Abay S."/>
            <person name="Kayman T."/>
            <person name="Karakaya E."/>
            <person name="Saticioglu I.B."/>
        </authorList>
    </citation>
    <scope>NUCLEOTIDE SEQUENCE [LARGE SCALE GENOMIC DNA]</scope>
    <source>
        <strain evidence="4 5">Faydin-H70</strain>
    </source>
</reference>
<evidence type="ECO:0000259" key="3">
    <source>
        <dbReference type="PROSITE" id="PS51918"/>
    </source>
</evidence>
<evidence type="ECO:0000256" key="1">
    <source>
        <dbReference type="ARBA" id="ARBA00006100"/>
    </source>
</evidence>
<dbReference type="PANTHER" id="PTHR13932">
    <property type="entry name" value="COPROPORPHYRINIGEN III OXIDASE"/>
    <property type="match status" value="1"/>
</dbReference>
<sequence>MQSENLSLYLHIPFCDSKCGYCAFNSKIDKNHLKPLYMQKLAVYLRDKLKSLQEGREVQIVSVYIGGGTPSAVESYLYVDVFREFLPFLKSGAEVSIEANPNHLSLEWLRAMQAFGVNRLSLGVQSFDVQKLTFLEREHNNKNTFLAIDYAQNVGFKNLSIDLIYGTPLCSESLLERELKTALELPLTHISAYHLSLDLGSRFYKEKEQVYMESQKRLAGEFGGFSSIGHFVKSHLGKFLHYEVSNYGKISAHNLHYWKGGNYIGIGAGAIGCIDGVRTSMPNSIEKFLEKFSEQKEILTEENRKLEHLFLGFRSCVGVEIKKISNQKNLELLLYENLLIQRGERVFAKDYFLGDEITLFLS</sequence>
<dbReference type="Proteomes" id="UP000700059">
    <property type="component" value="Unassembled WGS sequence"/>
</dbReference>
<dbReference type="PANTHER" id="PTHR13932:SF5">
    <property type="entry name" value="RADICAL S-ADENOSYL METHIONINE DOMAIN-CONTAINING PROTEIN 1, MITOCHONDRIAL"/>
    <property type="match status" value="1"/>
</dbReference>
<dbReference type="InterPro" id="IPR007197">
    <property type="entry name" value="rSAM"/>
</dbReference>
<dbReference type="RefSeq" id="WP_221532028.1">
    <property type="nucleotide sequence ID" value="NZ_JAIGYP010000005.1"/>
</dbReference>
<keyword evidence="5" id="KW-1185">Reference proteome</keyword>
<protein>
    <recommendedName>
        <fullName evidence="2">Heme chaperone HemW</fullName>
    </recommendedName>
</protein>
<dbReference type="InterPro" id="IPR006638">
    <property type="entry name" value="Elp3/MiaA/NifB-like_rSAM"/>
</dbReference>
<comment type="subcellular location">
    <subcellularLocation>
        <location evidence="2">Cytoplasm</location>
    </subcellularLocation>
</comment>
<dbReference type="NCBIfam" id="TIGR00539">
    <property type="entry name" value="hemN_rel"/>
    <property type="match status" value="1"/>
</dbReference>
<organism evidence="4 5">
    <name type="scientific">Helicobacter turcicus</name>
    <dbReference type="NCBI Taxonomy" id="2867412"/>
    <lineage>
        <taxon>Bacteria</taxon>
        <taxon>Pseudomonadati</taxon>
        <taxon>Campylobacterota</taxon>
        <taxon>Epsilonproteobacteria</taxon>
        <taxon>Campylobacterales</taxon>
        <taxon>Helicobacteraceae</taxon>
        <taxon>Helicobacter</taxon>
    </lineage>
</organism>
<dbReference type="SFLD" id="SFLDS00029">
    <property type="entry name" value="Radical_SAM"/>
    <property type="match status" value="1"/>
</dbReference>
<keyword evidence="2" id="KW-0143">Chaperone</keyword>
<dbReference type="Pfam" id="PF04055">
    <property type="entry name" value="Radical_SAM"/>
    <property type="match status" value="1"/>
</dbReference>
<dbReference type="EMBL" id="JAIGYQ010000005">
    <property type="protein sequence ID" value="MBX7490765.1"/>
    <property type="molecule type" value="Genomic_DNA"/>
</dbReference>
<keyword evidence="2" id="KW-0479">Metal-binding</keyword>
<evidence type="ECO:0000256" key="2">
    <source>
        <dbReference type="RuleBase" id="RU364116"/>
    </source>
</evidence>
<name>A0ABS7JMY8_9HELI</name>
<evidence type="ECO:0000313" key="5">
    <source>
        <dbReference type="Proteomes" id="UP000700059"/>
    </source>
</evidence>
<evidence type="ECO:0000313" key="4">
    <source>
        <dbReference type="EMBL" id="MBX7490765.1"/>
    </source>
</evidence>
<gene>
    <name evidence="4" type="primary">hemW</name>
    <name evidence="4" type="ORF">K4G57_04710</name>
</gene>
<keyword evidence="2" id="KW-0408">Iron</keyword>
<feature type="domain" description="Radical SAM core" evidence="3">
    <location>
        <begin position="1"/>
        <end position="221"/>
    </location>
</feature>
<dbReference type="CDD" id="cd01335">
    <property type="entry name" value="Radical_SAM"/>
    <property type="match status" value="1"/>
</dbReference>
<dbReference type="Gene3D" id="3.80.30.20">
    <property type="entry name" value="tm_1862 like domain"/>
    <property type="match status" value="1"/>
</dbReference>
<dbReference type="SFLD" id="SFLDF00562">
    <property type="entry name" value="HemN-like__clustered_with_heat"/>
    <property type="match status" value="1"/>
</dbReference>
<keyword evidence="2" id="KW-0349">Heme</keyword>
<accession>A0ABS7JMY8</accession>
<dbReference type="SFLD" id="SFLDG01065">
    <property type="entry name" value="anaerobic_coproporphyrinogen-I"/>
    <property type="match status" value="1"/>
</dbReference>
<keyword evidence="2" id="KW-0963">Cytoplasm</keyword>
<dbReference type="InterPro" id="IPR034505">
    <property type="entry name" value="Coproporphyrinogen-III_oxidase"/>
</dbReference>
<dbReference type="SUPFAM" id="SSF102114">
    <property type="entry name" value="Radical SAM enzymes"/>
    <property type="match status" value="1"/>
</dbReference>
<proteinExistence type="inferred from homology"/>
<dbReference type="SMART" id="SM00729">
    <property type="entry name" value="Elp3"/>
    <property type="match status" value="1"/>
</dbReference>
<comment type="function">
    <text evidence="2">Probably acts as a heme chaperone, transferring heme to an unknown acceptor. Binds one molecule of heme per monomer, possibly covalently. Binds 1 [4Fe-4S] cluster. The cluster is coordinated with 3 cysteines and an exchangeable S-adenosyl-L-methionine.</text>
</comment>
<keyword evidence="2" id="KW-0949">S-adenosyl-L-methionine</keyword>
<dbReference type="PROSITE" id="PS51918">
    <property type="entry name" value="RADICAL_SAM"/>
    <property type="match status" value="1"/>
</dbReference>
<dbReference type="InterPro" id="IPR004559">
    <property type="entry name" value="HemW-like"/>
</dbReference>
<comment type="similarity">
    <text evidence="1">Belongs to the anaerobic coproporphyrinogen-III oxidase family. HemW subfamily.</text>
</comment>
<comment type="caution">
    <text evidence="4">The sequence shown here is derived from an EMBL/GenBank/DDBJ whole genome shotgun (WGS) entry which is preliminary data.</text>
</comment>